<evidence type="ECO:0000313" key="1">
    <source>
        <dbReference type="EMBL" id="KKL17269.1"/>
    </source>
</evidence>
<dbReference type="EMBL" id="LAZR01039327">
    <property type="protein sequence ID" value="KKL17269.1"/>
    <property type="molecule type" value="Genomic_DNA"/>
</dbReference>
<protein>
    <submittedName>
        <fullName evidence="1">Uncharacterized protein</fullName>
    </submittedName>
</protein>
<comment type="caution">
    <text evidence="1">The sequence shown here is derived from an EMBL/GenBank/DDBJ whole genome shotgun (WGS) entry which is preliminary data.</text>
</comment>
<name>A0A0F9B5U3_9ZZZZ</name>
<gene>
    <name evidence="1" type="ORF">LCGC14_2487260</name>
</gene>
<proteinExistence type="predicted"/>
<accession>A0A0F9B5U3</accession>
<reference evidence="1" key="1">
    <citation type="journal article" date="2015" name="Nature">
        <title>Complex archaea that bridge the gap between prokaryotes and eukaryotes.</title>
        <authorList>
            <person name="Spang A."/>
            <person name="Saw J.H."/>
            <person name="Jorgensen S.L."/>
            <person name="Zaremba-Niedzwiedzka K."/>
            <person name="Martijn J."/>
            <person name="Lind A.E."/>
            <person name="van Eijk R."/>
            <person name="Schleper C."/>
            <person name="Guy L."/>
            <person name="Ettema T.J."/>
        </authorList>
    </citation>
    <scope>NUCLEOTIDE SEQUENCE</scope>
</reference>
<organism evidence="1">
    <name type="scientific">marine sediment metagenome</name>
    <dbReference type="NCBI Taxonomy" id="412755"/>
    <lineage>
        <taxon>unclassified sequences</taxon>
        <taxon>metagenomes</taxon>
        <taxon>ecological metagenomes</taxon>
    </lineage>
</organism>
<dbReference type="AlphaFoldDB" id="A0A0F9B5U3"/>
<sequence>MADIKVNCVSIRCDQTPGYGMEVTLGNTDIEKLKEELISKYKNGDIYTVLSTLEYEGLLGDNEKLKQKVKNLREKLSARDT</sequence>